<evidence type="ECO:0000256" key="1">
    <source>
        <dbReference type="SAM" id="Phobius"/>
    </source>
</evidence>
<comment type="caution">
    <text evidence="2">The sequence shown here is derived from an EMBL/GenBank/DDBJ whole genome shotgun (WGS) entry which is preliminary data.</text>
</comment>
<accession>A0A0W0GG42</accession>
<dbReference type="STRING" id="1217799.DEALK_03480"/>
<dbReference type="Proteomes" id="UP000053947">
    <property type="component" value="Unassembled WGS sequence"/>
</dbReference>
<organism evidence="2 3">
    <name type="scientific">Dehalogenimonas alkenigignens</name>
    <dbReference type="NCBI Taxonomy" id="1217799"/>
    <lineage>
        <taxon>Bacteria</taxon>
        <taxon>Bacillati</taxon>
        <taxon>Chloroflexota</taxon>
        <taxon>Dehalococcoidia</taxon>
        <taxon>Dehalococcoidales</taxon>
        <taxon>Dehalococcoidaceae</taxon>
        <taxon>Dehalogenimonas</taxon>
    </lineage>
</organism>
<dbReference type="EMBL" id="LFDV01000002">
    <property type="protein sequence ID" value="KTB47503.1"/>
    <property type="molecule type" value="Genomic_DNA"/>
</dbReference>
<keyword evidence="1" id="KW-1133">Transmembrane helix</keyword>
<name>A0A0W0GG42_9CHLR</name>
<reference evidence="2 3" key="1">
    <citation type="submission" date="2015-06" db="EMBL/GenBank/DDBJ databases">
        <title>Genome sequence of the organohalide-respiring Dehalogenimonas alkenigignens type strain (IP3-3T).</title>
        <authorList>
            <person name="Key T.A."/>
            <person name="Richmond D.P."/>
            <person name="Bowman K.S."/>
            <person name="Cho Y.-J."/>
            <person name="Chun J."/>
            <person name="da Costa M.S."/>
            <person name="Rainey F.A."/>
            <person name="Moe W.M."/>
        </authorList>
    </citation>
    <scope>NUCLEOTIDE SEQUENCE [LARGE SCALE GENOMIC DNA]</scope>
    <source>
        <strain evidence="2 3">IP3-3</strain>
    </source>
</reference>
<evidence type="ECO:0008006" key="4">
    <source>
        <dbReference type="Google" id="ProtNLM"/>
    </source>
</evidence>
<keyword evidence="3" id="KW-1185">Reference proteome</keyword>
<proteinExistence type="predicted"/>
<gene>
    <name evidence="2" type="ORF">DEALK_03480</name>
</gene>
<keyword evidence="1" id="KW-0812">Transmembrane</keyword>
<evidence type="ECO:0000313" key="3">
    <source>
        <dbReference type="Proteomes" id="UP000053947"/>
    </source>
</evidence>
<protein>
    <recommendedName>
        <fullName evidence="4">Glycine zipper</fullName>
    </recommendedName>
</protein>
<dbReference type="AlphaFoldDB" id="A0A0W0GG42"/>
<evidence type="ECO:0000313" key="2">
    <source>
        <dbReference type="EMBL" id="KTB47503.1"/>
    </source>
</evidence>
<keyword evidence="1" id="KW-0472">Membrane</keyword>
<sequence length="121" mass="12515">MVVRIDRRLGGLANACTDCPGHHAAVGSLLEKIESVDSWSIDEWKVYYRSLDAIITHLKRAHRLAEEGDGLGAGMVVGAGIGTVAGLVFGNIGVGLALGSAIGLFLGAIGDAIAHKQGRVI</sequence>
<feature type="transmembrane region" description="Helical" evidence="1">
    <location>
        <begin position="95"/>
        <end position="114"/>
    </location>
</feature>